<dbReference type="Gene3D" id="1.10.8.1080">
    <property type="match status" value="1"/>
</dbReference>
<dbReference type="GO" id="GO:0097367">
    <property type="term" value="F:carbohydrate derivative binding"/>
    <property type="evidence" value="ECO:0007669"/>
    <property type="project" value="InterPro"/>
</dbReference>
<sequence>MLLPVTEMLSENEAIDLLGADQAAEVFIGAQMAALQAVLDASESIARGAEVMAGAVRSGGSLVYVAAGSSGLMALADACELPGTFGIPANRIQIHMPGGVPVDGRMPGDTEDDVGAAGTAMRAVKDGDVVIVLSASGSTPFAIAVAERARAKGAVVIAIANNPGTKLLELGDIPICLVTPPEVIAGSTRLGAGTAQKAALNLMSSQMGIALGHVFRGQMVNVVADNRKLVGRATGIISGIAGVSRDAAKAALTVAKGDTKASILVATGMTVEQANQLLFRHKGQLGPCLMTIQPNQNTTV</sequence>
<dbReference type="PROSITE" id="PS51464">
    <property type="entry name" value="SIS"/>
    <property type="match status" value="1"/>
</dbReference>
<dbReference type="InterPro" id="IPR001347">
    <property type="entry name" value="SIS_dom"/>
</dbReference>
<dbReference type="NCBIfam" id="NF003915">
    <property type="entry name" value="PRK05441.1"/>
    <property type="match status" value="1"/>
</dbReference>
<name>A0A238J198_9RHOB</name>
<dbReference type="InterPro" id="IPR040190">
    <property type="entry name" value="MURQ/GCKR"/>
</dbReference>
<keyword evidence="1 4" id="KW-0456">Lyase</keyword>
<dbReference type="Pfam" id="PF13580">
    <property type="entry name" value="SIS_2"/>
    <property type="match status" value="1"/>
</dbReference>
<evidence type="ECO:0000313" key="5">
    <source>
        <dbReference type="Proteomes" id="UP000201838"/>
    </source>
</evidence>
<reference evidence="4 5" key="1">
    <citation type="submission" date="2017-05" db="EMBL/GenBank/DDBJ databases">
        <authorList>
            <person name="Song R."/>
            <person name="Chenine A.L."/>
            <person name="Ruprecht R.M."/>
        </authorList>
    </citation>
    <scope>NUCLEOTIDE SEQUENCE [LARGE SCALE GENOMIC DNA]</scope>
    <source>
        <strain evidence="4 5">CECT 8489</strain>
    </source>
</reference>
<dbReference type="GO" id="GO:0016835">
    <property type="term" value="F:carbon-oxygen lyase activity"/>
    <property type="evidence" value="ECO:0007669"/>
    <property type="project" value="InterPro"/>
</dbReference>
<protein>
    <submittedName>
        <fullName evidence="4">N-acetylmuramic acid 6-phosphate etherase</fullName>
        <ecNumber evidence="4">4.2.1.126</ecNumber>
    </submittedName>
</protein>
<dbReference type="Gene3D" id="3.40.50.10490">
    <property type="entry name" value="Glucose-6-phosphate isomerase like protein, domain 1"/>
    <property type="match status" value="1"/>
</dbReference>
<feature type="domain" description="SIS" evidence="3">
    <location>
        <begin position="52"/>
        <end position="213"/>
    </location>
</feature>
<dbReference type="GO" id="GO:0009254">
    <property type="term" value="P:peptidoglycan turnover"/>
    <property type="evidence" value="ECO:0007669"/>
    <property type="project" value="TreeGrafter"/>
</dbReference>
<dbReference type="PANTHER" id="PTHR10088">
    <property type="entry name" value="GLUCOKINASE REGULATORY PROTEIN"/>
    <property type="match status" value="1"/>
</dbReference>
<dbReference type="EMBL" id="FXXQ01000005">
    <property type="protein sequence ID" value="SMX23674.1"/>
    <property type="molecule type" value="Genomic_DNA"/>
</dbReference>
<dbReference type="RefSeq" id="WP_176440246.1">
    <property type="nucleotide sequence ID" value="NZ_FXXQ01000005.1"/>
</dbReference>
<dbReference type="GO" id="GO:0046348">
    <property type="term" value="P:amino sugar catabolic process"/>
    <property type="evidence" value="ECO:0007669"/>
    <property type="project" value="InterPro"/>
</dbReference>
<proteinExistence type="predicted"/>
<dbReference type="CDD" id="cd05007">
    <property type="entry name" value="SIS_Etherase"/>
    <property type="match status" value="1"/>
</dbReference>
<evidence type="ECO:0000256" key="1">
    <source>
        <dbReference type="ARBA" id="ARBA00023239"/>
    </source>
</evidence>
<gene>
    <name evidence="4" type="primary">murQ</name>
    <name evidence="4" type="ORF">BOA8489_01785</name>
</gene>
<evidence type="ECO:0000259" key="3">
    <source>
        <dbReference type="PROSITE" id="PS51464"/>
    </source>
</evidence>
<evidence type="ECO:0000256" key="2">
    <source>
        <dbReference type="ARBA" id="ARBA00023277"/>
    </source>
</evidence>
<organism evidence="4 5">
    <name type="scientific">Boseongicola aestuarii</name>
    <dbReference type="NCBI Taxonomy" id="1470561"/>
    <lineage>
        <taxon>Bacteria</taxon>
        <taxon>Pseudomonadati</taxon>
        <taxon>Pseudomonadota</taxon>
        <taxon>Alphaproteobacteria</taxon>
        <taxon>Rhodobacterales</taxon>
        <taxon>Paracoccaceae</taxon>
        <taxon>Boseongicola</taxon>
    </lineage>
</organism>
<accession>A0A238J198</accession>
<dbReference type="GO" id="GO:0016803">
    <property type="term" value="F:ether hydrolase activity"/>
    <property type="evidence" value="ECO:0007669"/>
    <property type="project" value="TreeGrafter"/>
</dbReference>
<dbReference type="EC" id="4.2.1.126" evidence="4"/>
<dbReference type="InterPro" id="IPR005488">
    <property type="entry name" value="Etherase_MurQ"/>
</dbReference>
<dbReference type="SUPFAM" id="SSF53697">
    <property type="entry name" value="SIS domain"/>
    <property type="match status" value="1"/>
</dbReference>
<evidence type="ECO:0000313" key="4">
    <source>
        <dbReference type="EMBL" id="SMX23674.1"/>
    </source>
</evidence>
<dbReference type="InterPro" id="IPR046348">
    <property type="entry name" value="SIS_dom_sf"/>
</dbReference>
<dbReference type="AlphaFoldDB" id="A0A238J198"/>
<keyword evidence="5" id="KW-1185">Reference proteome</keyword>
<dbReference type="PANTHER" id="PTHR10088:SF4">
    <property type="entry name" value="GLUCOKINASE REGULATORY PROTEIN"/>
    <property type="match status" value="1"/>
</dbReference>
<dbReference type="Proteomes" id="UP000201838">
    <property type="component" value="Unassembled WGS sequence"/>
</dbReference>
<keyword evidence="2" id="KW-0119">Carbohydrate metabolism</keyword>